<name>A0ABT8EJF1_9BURK</name>
<gene>
    <name evidence="2" type="ORF">LMS43_08195</name>
</gene>
<dbReference type="RefSeq" id="WP_266124887.1">
    <property type="nucleotide sequence ID" value="NZ_JAJHNU010000001.1"/>
</dbReference>
<protein>
    <submittedName>
        <fullName evidence="2">BrnA antitoxin family protein</fullName>
    </submittedName>
</protein>
<sequence length="110" mass="11735">MKSLKDLKSLDLDKVAKAIEADAGQALPGLRESLSEAKAGEFAQTHTPEQIISRRRGRPVGSKQAVTKEAVKIRLDADVLAALRASGDGWQTRINDTLRASLALAGKVTS</sequence>
<organism evidence="2 3">
    <name type="scientific">Alcaligenes endophyticus</name>
    <dbReference type="NCBI Taxonomy" id="1929088"/>
    <lineage>
        <taxon>Bacteria</taxon>
        <taxon>Pseudomonadati</taxon>
        <taxon>Pseudomonadota</taxon>
        <taxon>Betaproteobacteria</taxon>
        <taxon>Burkholderiales</taxon>
        <taxon>Alcaligenaceae</taxon>
        <taxon>Alcaligenes</taxon>
    </lineage>
</organism>
<evidence type="ECO:0000256" key="1">
    <source>
        <dbReference type="SAM" id="MobiDB-lite"/>
    </source>
</evidence>
<dbReference type="InterPro" id="IPR025528">
    <property type="entry name" value="BrnA_antitoxin"/>
</dbReference>
<feature type="region of interest" description="Disordered" evidence="1">
    <location>
        <begin position="39"/>
        <end position="63"/>
    </location>
</feature>
<comment type="caution">
    <text evidence="2">The sequence shown here is derived from an EMBL/GenBank/DDBJ whole genome shotgun (WGS) entry which is preliminary data.</text>
</comment>
<evidence type="ECO:0000313" key="3">
    <source>
        <dbReference type="Proteomes" id="UP001168613"/>
    </source>
</evidence>
<keyword evidence="3" id="KW-1185">Reference proteome</keyword>
<proteinExistence type="predicted"/>
<accession>A0ABT8EJF1</accession>
<dbReference type="EMBL" id="JAJHNU010000001">
    <property type="protein sequence ID" value="MDN4121265.1"/>
    <property type="molecule type" value="Genomic_DNA"/>
</dbReference>
<dbReference type="Proteomes" id="UP001168613">
    <property type="component" value="Unassembled WGS sequence"/>
</dbReference>
<dbReference type="Pfam" id="PF14384">
    <property type="entry name" value="BrnA_antitoxin"/>
    <property type="match status" value="1"/>
</dbReference>
<evidence type="ECO:0000313" key="2">
    <source>
        <dbReference type="EMBL" id="MDN4121265.1"/>
    </source>
</evidence>
<reference evidence="2" key="1">
    <citation type="submission" date="2021-11" db="EMBL/GenBank/DDBJ databases">
        <title>Draft genome sequence of Alcaligenes endophyticus type strain CCUG 75668T.</title>
        <authorList>
            <person name="Salva-Serra F."/>
            <person name="Duran R.E."/>
            <person name="Seeger M."/>
            <person name="Moore E.R.B."/>
            <person name="Jaen-Luchoro D."/>
        </authorList>
    </citation>
    <scope>NUCLEOTIDE SEQUENCE</scope>
    <source>
        <strain evidence="2">CCUG 75668</strain>
    </source>
</reference>